<sequence length="59" mass="6661">MNAKETPEIKDNKSKINNSVTEKELISVAKGMKKDGFSTEEIVRETGLPTQLIRSLKRK</sequence>
<name>A0A1H7UB85_OLID1</name>
<keyword evidence="2" id="KW-1185">Reference proteome</keyword>
<gene>
    <name evidence="1" type="ORF">SAMN05661044_03815</name>
</gene>
<dbReference type="EMBL" id="FOAF01000005">
    <property type="protein sequence ID" value="SEL94211.1"/>
    <property type="molecule type" value="Genomic_DNA"/>
</dbReference>
<proteinExistence type="predicted"/>
<organism evidence="1 2">
    <name type="scientific">Olivibacter domesticus</name>
    <name type="common">Pseudosphingobacterium domesticum</name>
    <dbReference type="NCBI Taxonomy" id="407022"/>
    <lineage>
        <taxon>Bacteria</taxon>
        <taxon>Pseudomonadati</taxon>
        <taxon>Bacteroidota</taxon>
        <taxon>Sphingobacteriia</taxon>
        <taxon>Sphingobacteriales</taxon>
        <taxon>Sphingobacteriaceae</taxon>
        <taxon>Olivibacter</taxon>
    </lineage>
</organism>
<dbReference type="Proteomes" id="UP000199421">
    <property type="component" value="Unassembled WGS sequence"/>
</dbReference>
<dbReference type="OrthoDB" id="9979805at2"/>
<accession>A0A1H7UB85</accession>
<dbReference type="RefSeq" id="WP_093327428.1">
    <property type="nucleotide sequence ID" value="NZ_FOAF01000005.1"/>
</dbReference>
<dbReference type="AlphaFoldDB" id="A0A1H7UB85"/>
<evidence type="ECO:0000313" key="2">
    <source>
        <dbReference type="Proteomes" id="UP000199421"/>
    </source>
</evidence>
<protein>
    <submittedName>
        <fullName evidence="1">Uncharacterized protein</fullName>
    </submittedName>
</protein>
<reference evidence="2" key="1">
    <citation type="submission" date="2016-10" db="EMBL/GenBank/DDBJ databases">
        <authorList>
            <person name="Varghese N."/>
            <person name="Submissions S."/>
        </authorList>
    </citation>
    <scope>NUCLEOTIDE SEQUENCE [LARGE SCALE GENOMIC DNA]</scope>
    <source>
        <strain evidence="2">DSM 18733</strain>
    </source>
</reference>
<evidence type="ECO:0000313" key="1">
    <source>
        <dbReference type="EMBL" id="SEL94211.1"/>
    </source>
</evidence>